<accession>A0A1M7T5A5</accession>
<proteinExistence type="predicted"/>
<dbReference type="AlphaFoldDB" id="A0A1M7T5A5"/>
<dbReference type="Proteomes" id="UP000184096">
    <property type="component" value="Chromosome I"/>
</dbReference>
<sequence length="97" mass="10551">MIPGVALTLFEGSIMAEPQPLSSTVPLAPIRRPACPKCRAQMMLAQIMPAFLGTDLHTFECMACDHVIKTLGACDDPMQSRDAGAAFRRFGQRIKMA</sequence>
<keyword evidence="2" id="KW-1185">Reference proteome</keyword>
<evidence type="ECO:0000313" key="1">
    <source>
        <dbReference type="EMBL" id="SHN65875.1"/>
    </source>
</evidence>
<protein>
    <submittedName>
        <fullName evidence="1">Uncharacterized protein</fullName>
    </submittedName>
</protein>
<gene>
    <name evidence="1" type="ORF">SAMN05444170_0806</name>
</gene>
<name>A0A1M7T5A5_9BRAD</name>
<evidence type="ECO:0000313" key="2">
    <source>
        <dbReference type="Proteomes" id="UP000184096"/>
    </source>
</evidence>
<dbReference type="EMBL" id="LT670849">
    <property type="protein sequence ID" value="SHN65875.1"/>
    <property type="molecule type" value="Genomic_DNA"/>
</dbReference>
<organism evidence="1 2">
    <name type="scientific">Bradyrhizobium erythrophlei</name>
    <dbReference type="NCBI Taxonomy" id="1437360"/>
    <lineage>
        <taxon>Bacteria</taxon>
        <taxon>Pseudomonadati</taxon>
        <taxon>Pseudomonadota</taxon>
        <taxon>Alphaproteobacteria</taxon>
        <taxon>Hyphomicrobiales</taxon>
        <taxon>Nitrobacteraceae</taxon>
        <taxon>Bradyrhizobium</taxon>
    </lineage>
</organism>
<reference evidence="2" key="1">
    <citation type="submission" date="2016-11" db="EMBL/GenBank/DDBJ databases">
        <authorList>
            <person name="Varghese N."/>
            <person name="Submissions S."/>
        </authorList>
    </citation>
    <scope>NUCLEOTIDE SEQUENCE [LARGE SCALE GENOMIC DNA]</scope>
    <source>
        <strain evidence="2">GAS401</strain>
    </source>
</reference>